<dbReference type="Pfam" id="PF07589">
    <property type="entry name" value="PEP-CTERM"/>
    <property type="match status" value="1"/>
</dbReference>
<dbReference type="AlphaFoldDB" id="A0A851HWP3"/>
<dbReference type="EMBL" id="JABEVQ010000004">
    <property type="protein sequence ID" value="NWN91395.1"/>
    <property type="molecule type" value="Genomic_DNA"/>
</dbReference>
<evidence type="ECO:0000256" key="1">
    <source>
        <dbReference type="SAM" id="SignalP"/>
    </source>
</evidence>
<dbReference type="InterPro" id="IPR013424">
    <property type="entry name" value="Ice-binding_C"/>
</dbReference>
<dbReference type="Proteomes" id="UP000536442">
    <property type="component" value="Unassembled WGS sequence"/>
</dbReference>
<accession>A0A851HWP3</accession>
<comment type="caution">
    <text evidence="3">The sequence shown here is derived from an EMBL/GenBank/DDBJ whole genome shotgun (WGS) entry which is preliminary data.</text>
</comment>
<reference evidence="3 4" key="1">
    <citation type="submission" date="2020-03" db="EMBL/GenBank/DDBJ databases">
        <title>Metagenomic, metatranscriptomic, and metabolomic analyses revealed the key microbes and metabolic features during the fermentation of ganjang, Korean traditional soy sauce.</title>
        <authorList>
            <person name="Chun B.H."/>
            <person name="Jeon C.O."/>
        </authorList>
    </citation>
    <scope>NUCLEOTIDE SEQUENCE [LARGE SCALE GENOMIC DNA]</scope>
    <source>
        <strain evidence="3 4">KG14</strain>
    </source>
</reference>
<gene>
    <name evidence="3" type="ORF">HLV39_07790</name>
</gene>
<protein>
    <submittedName>
        <fullName evidence="3">PEP-CTERM sorting domain-containing protein</fullName>
    </submittedName>
</protein>
<name>A0A851HWP3_9GAMM</name>
<organism evidence="3 4">
    <name type="scientific">Marinobacter adhaerens</name>
    <dbReference type="NCBI Taxonomy" id="1033846"/>
    <lineage>
        <taxon>Bacteria</taxon>
        <taxon>Pseudomonadati</taxon>
        <taxon>Pseudomonadota</taxon>
        <taxon>Gammaproteobacteria</taxon>
        <taxon>Pseudomonadales</taxon>
        <taxon>Marinobacteraceae</taxon>
        <taxon>Marinobacter</taxon>
    </lineage>
</organism>
<feature type="signal peptide" evidence="1">
    <location>
        <begin position="1"/>
        <end position="22"/>
    </location>
</feature>
<dbReference type="NCBIfam" id="NF038131">
    <property type="entry name" value="choice_anch_K"/>
    <property type="match status" value="1"/>
</dbReference>
<proteinExistence type="predicted"/>
<dbReference type="NCBIfam" id="TIGR02595">
    <property type="entry name" value="PEP_CTERM"/>
    <property type="match status" value="1"/>
</dbReference>
<keyword evidence="1" id="KW-0732">Signal</keyword>
<evidence type="ECO:0000259" key="2">
    <source>
        <dbReference type="Pfam" id="PF07589"/>
    </source>
</evidence>
<evidence type="ECO:0000313" key="3">
    <source>
        <dbReference type="EMBL" id="NWN91395.1"/>
    </source>
</evidence>
<dbReference type="InterPro" id="IPR047995">
    <property type="entry name" value="Choice_anch_K"/>
</dbReference>
<dbReference type="NCBIfam" id="NF038125">
    <property type="entry name" value="PEP_CTERM_THxN"/>
    <property type="match status" value="1"/>
</dbReference>
<feature type="chain" id="PRO_5032805433" evidence="1">
    <location>
        <begin position="23"/>
        <end position="252"/>
    </location>
</feature>
<sequence>MIKQIVIAGIAASALATATASAAIIDVTSVNGSWTATNPAGVTTSSANGGTNNRISWGDPATGSWWNPGPQSGYQFDSLAPILNIAEETAFDLGTFTHFNFPIYDDGTVLNSATLEIQTQLEIDSVSHSLTSFFNFTHNETPNSSNPCADGGANGSGVNINGCADEVSFNLNAGATDSVSINGTEYFIDLLGFFTNGSLTDTFWTQEDLENTATLRGVITSVTSEVPEPSTFALLGLGLIGLGLRNRKRKQS</sequence>
<keyword evidence="4" id="KW-1185">Reference proteome</keyword>
<feature type="domain" description="Ice-binding protein C-terminal" evidence="2">
    <location>
        <begin position="226"/>
        <end position="248"/>
    </location>
</feature>
<evidence type="ECO:0000313" key="4">
    <source>
        <dbReference type="Proteomes" id="UP000536442"/>
    </source>
</evidence>